<keyword evidence="1" id="KW-1133">Transmembrane helix</keyword>
<dbReference type="RefSeq" id="WP_387702768.1">
    <property type="nucleotide sequence ID" value="NZ_JBIAMX010000021.1"/>
</dbReference>
<reference evidence="3 4" key="1">
    <citation type="submission" date="2024-10" db="EMBL/GenBank/DDBJ databases">
        <title>The Natural Products Discovery Center: Release of the First 8490 Sequenced Strains for Exploring Actinobacteria Biosynthetic Diversity.</title>
        <authorList>
            <person name="Kalkreuter E."/>
            <person name="Kautsar S.A."/>
            <person name="Yang D."/>
            <person name="Bader C.D."/>
            <person name="Teijaro C.N."/>
            <person name="Fluegel L."/>
            <person name="Davis C.M."/>
            <person name="Simpson J.R."/>
            <person name="Lauterbach L."/>
            <person name="Steele A.D."/>
            <person name="Gui C."/>
            <person name="Meng S."/>
            <person name="Li G."/>
            <person name="Viehrig K."/>
            <person name="Ye F."/>
            <person name="Su P."/>
            <person name="Kiefer A.F."/>
            <person name="Nichols A."/>
            <person name="Cepeda A.J."/>
            <person name="Yan W."/>
            <person name="Fan B."/>
            <person name="Jiang Y."/>
            <person name="Adhikari A."/>
            <person name="Zheng C.-J."/>
            <person name="Schuster L."/>
            <person name="Cowan T.M."/>
            <person name="Smanski M.J."/>
            <person name="Chevrette M.G."/>
            <person name="De Carvalho L.P.S."/>
            <person name="Shen B."/>
        </authorList>
    </citation>
    <scope>NUCLEOTIDE SEQUENCE [LARGE SCALE GENOMIC DNA]</scope>
    <source>
        <strain evidence="3 4">NPDC004045</strain>
    </source>
</reference>
<comment type="caution">
    <text evidence="3">The sequence shown here is derived from an EMBL/GenBank/DDBJ whole genome shotgun (WGS) entry which is preliminary data.</text>
</comment>
<evidence type="ECO:0000259" key="2">
    <source>
        <dbReference type="Pfam" id="PF23636"/>
    </source>
</evidence>
<keyword evidence="4" id="KW-1185">Reference proteome</keyword>
<gene>
    <name evidence="3" type="ORF">ACFYTF_26610</name>
</gene>
<keyword evidence="1" id="KW-0812">Transmembrane</keyword>
<dbReference type="Pfam" id="PF23636">
    <property type="entry name" value="DUF7144"/>
    <property type="match status" value="1"/>
</dbReference>
<feature type="transmembrane region" description="Helical" evidence="1">
    <location>
        <begin position="27"/>
        <end position="50"/>
    </location>
</feature>
<proteinExistence type="predicted"/>
<dbReference type="EMBL" id="JBIAMX010000021">
    <property type="protein sequence ID" value="MFF0546411.1"/>
    <property type="molecule type" value="Genomic_DNA"/>
</dbReference>
<feature type="transmembrane region" description="Helical" evidence="1">
    <location>
        <begin position="95"/>
        <end position="114"/>
    </location>
</feature>
<name>A0ABW6PVF3_9NOCA</name>
<protein>
    <recommendedName>
        <fullName evidence="2">DUF7144 domain-containing protein</fullName>
    </recommendedName>
</protein>
<dbReference type="Proteomes" id="UP001601444">
    <property type="component" value="Unassembled WGS sequence"/>
</dbReference>
<keyword evidence="1" id="KW-0472">Membrane</keyword>
<evidence type="ECO:0000256" key="1">
    <source>
        <dbReference type="SAM" id="Phobius"/>
    </source>
</evidence>
<feature type="domain" description="DUF7144" evidence="2">
    <location>
        <begin position="29"/>
        <end position="140"/>
    </location>
</feature>
<organism evidence="3 4">
    <name type="scientific">Nocardia thailandica</name>
    <dbReference type="NCBI Taxonomy" id="257275"/>
    <lineage>
        <taxon>Bacteria</taxon>
        <taxon>Bacillati</taxon>
        <taxon>Actinomycetota</taxon>
        <taxon>Actinomycetes</taxon>
        <taxon>Mycobacteriales</taxon>
        <taxon>Nocardiaceae</taxon>
        <taxon>Nocardia</taxon>
    </lineage>
</organism>
<evidence type="ECO:0000313" key="3">
    <source>
        <dbReference type="EMBL" id="MFF0546411.1"/>
    </source>
</evidence>
<sequence length="143" mass="15210">MTGDTSAVGRPTPEPEPLQKQGIAEGVSIAAACMLIILSAVSILQGISAVAHDDLYVVGVEYVYEFDTTAWGWIHIVLGIIALLCGIGLVTGATWARYASVVIAGLVIIANFLSLPYYPAWSIVVIALSVVVIWGVTTWRPVR</sequence>
<evidence type="ECO:0000313" key="4">
    <source>
        <dbReference type="Proteomes" id="UP001601444"/>
    </source>
</evidence>
<accession>A0ABW6PVF3</accession>
<dbReference type="InterPro" id="IPR055568">
    <property type="entry name" value="DUF7144"/>
</dbReference>
<feature type="transmembrane region" description="Helical" evidence="1">
    <location>
        <begin position="70"/>
        <end position="90"/>
    </location>
</feature>
<feature type="transmembrane region" description="Helical" evidence="1">
    <location>
        <begin position="120"/>
        <end position="139"/>
    </location>
</feature>